<feature type="domain" description="Glycosyltransferase subfamily 4-like N-terminal" evidence="2">
    <location>
        <begin position="21"/>
        <end position="163"/>
    </location>
</feature>
<name>A0A1I4L2Q8_9BACI</name>
<evidence type="ECO:0000313" key="3">
    <source>
        <dbReference type="EMBL" id="SFL84957.1"/>
    </source>
</evidence>
<organism evidence="3 4">
    <name type="scientific">Salibacterium qingdaonense</name>
    <dbReference type="NCBI Taxonomy" id="266892"/>
    <lineage>
        <taxon>Bacteria</taxon>
        <taxon>Bacillati</taxon>
        <taxon>Bacillota</taxon>
        <taxon>Bacilli</taxon>
        <taxon>Bacillales</taxon>
        <taxon>Bacillaceae</taxon>
    </lineage>
</organism>
<accession>A0A1I4L2Q8</accession>
<evidence type="ECO:0000313" key="4">
    <source>
        <dbReference type="Proteomes" id="UP000199668"/>
    </source>
</evidence>
<dbReference type="GO" id="GO:0016757">
    <property type="term" value="F:glycosyltransferase activity"/>
    <property type="evidence" value="ECO:0007669"/>
    <property type="project" value="InterPro"/>
</dbReference>
<dbReference type="SUPFAM" id="SSF53756">
    <property type="entry name" value="UDP-Glycosyltransferase/glycogen phosphorylase"/>
    <property type="match status" value="1"/>
</dbReference>
<dbReference type="PANTHER" id="PTHR45947:SF3">
    <property type="entry name" value="SULFOQUINOVOSYL TRANSFERASE SQD2"/>
    <property type="match status" value="1"/>
</dbReference>
<evidence type="ECO:0000259" key="1">
    <source>
        <dbReference type="Pfam" id="PF00534"/>
    </source>
</evidence>
<dbReference type="EMBL" id="FOTY01000006">
    <property type="protein sequence ID" value="SFL84957.1"/>
    <property type="molecule type" value="Genomic_DNA"/>
</dbReference>
<dbReference type="InterPro" id="IPR028098">
    <property type="entry name" value="Glyco_trans_4-like_N"/>
</dbReference>
<keyword evidence="4" id="KW-1185">Reference proteome</keyword>
<dbReference type="Pfam" id="PF13439">
    <property type="entry name" value="Glyco_transf_4"/>
    <property type="match status" value="1"/>
</dbReference>
<dbReference type="Proteomes" id="UP000199668">
    <property type="component" value="Unassembled WGS sequence"/>
</dbReference>
<dbReference type="InterPro" id="IPR050194">
    <property type="entry name" value="Glycosyltransferase_grp1"/>
</dbReference>
<protein>
    <submittedName>
        <fullName evidence="3">Glycosyltransferase involved in cell wall bisynthesis</fullName>
    </submittedName>
</protein>
<dbReference type="Pfam" id="PF00534">
    <property type="entry name" value="Glycos_transf_1"/>
    <property type="match status" value="1"/>
</dbReference>
<evidence type="ECO:0000259" key="2">
    <source>
        <dbReference type="Pfam" id="PF13439"/>
    </source>
</evidence>
<dbReference type="OrthoDB" id="179766at2"/>
<keyword evidence="3" id="KW-0808">Transferase</keyword>
<proteinExistence type="predicted"/>
<dbReference type="AlphaFoldDB" id="A0A1I4L2Q8"/>
<dbReference type="PANTHER" id="PTHR45947">
    <property type="entry name" value="SULFOQUINOVOSYL TRANSFERASE SQD2"/>
    <property type="match status" value="1"/>
</dbReference>
<reference evidence="3 4" key="1">
    <citation type="submission" date="2016-10" db="EMBL/GenBank/DDBJ databases">
        <authorList>
            <person name="de Groot N.N."/>
        </authorList>
    </citation>
    <scope>NUCLEOTIDE SEQUENCE [LARGE SCALE GENOMIC DNA]</scope>
    <source>
        <strain evidence="3 4">CGMCC 1.6134</strain>
    </source>
</reference>
<sequence>MRILVISNMYPSDSAPTFGIFVKNQVEALMNKGNQVDVAAVTNPEAGRKNALKKYSSWMWSTFRRLRASGQDVDVIHAHYAFPSGVPARMMAKRYDIPYVVTCHGGDLNKMAKKGRFIRNQTKRILQDAAHVIVVGEDLLQQVVDDFDVPEDKVSMFSMGVDSRVFYPRPQMDMQEVLELSPYEKHILYVGNVIEEKGIEDLVEAFPKVKYELPNARLHVIGPARQEDYLQKLKDRLTELEAEEAVTFHGAKTQQEVAEWMAASDLFVLPSHTEGFGLVAVEAMACGTPVVGTNTGGLGRVLSGGAGAVTEPKHPVSLAEQMAHVLEDRHKRTEMIEKGYEKAAANDAEAITDQVLEIYRQAQQRNEYL</sequence>
<dbReference type="RefSeq" id="WP_090926378.1">
    <property type="nucleotide sequence ID" value="NZ_FOTY01000006.1"/>
</dbReference>
<gene>
    <name evidence="3" type="ORF">SAMN04488054_106112</name>
</gene>
<feature type="domain" description="Glycosyl transferase family 1" evidence="1">
    <location>
        <begin position="180"/>
        <end position="341"/>
    </location>
</feature>
<dbReference type="Gene3D" id="3.40.50.2000">
    <property type="entry name" value="Glycogen Phosphorylase B"/>
    <property type="match status" value="2"/>
</dbReference>
<dbReference type="InterPro" id="IPR001296">
    <property type="entry name" value="Glyco_trans_1"/>
</dbReference>
<dbReference type="STRING" id="266892.SAMN04488054_106112"/>